<evidence type="ECO:0000313" key="7">
    <source>
        <dbReference type="Proteomes" id="UP000499080"/>
    </source>
</evidence>
<comment type="cofactor">
    <cofactor evidence="1">
        <name>pyridoxal 5'-phosphate</name>
        <dbReference type="ChEBI" id="CHEBI:597326"/>
    </cofactor>
</comment>
<keyword evidence="3 6" id="KW-0032">Aminotransferase</keyword>
<dbReference type="FunFam" id="3.90.1150.10:FF:000151">
    <property type="entry name" value="Alanine aminotransferase 2"/>
    <property type="match status" value="1"/>
</dbReference>
<comment type="subunit">
    <text evidence="2">Homodimer.</text>
</comment>
<proteinExistence type="predicted"/>
<dbReference type="GO" id="GO:0008483">
    <property type="term" value="F:transaminase activity"/>
    <property type="evidence" value="ECO:0007669"/>
    <property type="project" value="UniProtKB-KW"/>
</dbReference>
<dbReference type="InterPro" id="IPR015422">
    <property type="entry name" value="PyrdxlP-dep_Trfase_small"/>
</dbReference>
<evidence type="ECO:0000256" key="1">
    <source>
        <dbReference type="ARBA" id="ARBA00001933"/>
    </source>
</evidence>
<dbReference type="Proteomes" id="UP000499080">
    <property type="component" value="Unassembled WGS sequence"/>
</dbReference>
<dbReference type="Gene3D" id="3.90.1150.10">
    <property type="entry name" value="Aspartate Aminotransferase, domain 1"/>
    <property type="match status" value="1"/>
</dbReference>
<evidence type="ECO:0000256" key="3">
    <source>
        <dbReference type="ARBA" id="ARBA00022576"/>
    </source>
</evidence>
<accession>A0A4Y2W9Z3</accession>
<dbReference type="InterPro" id="IPR015424">
    <property type="entry name" value="PyrdxlP-dep_Trfase"/>
</dbReference>
<keyword evidence="7" id="KW-1185">Reference proteome</keyword>
<dbReference type="PANTHER" id="PTHR11751:SF29">
    <property type="entry name" value="ALANINE TRANSAMINASE"/>
    <property type="match status" value="1"/>
</dbReference>
<protein>
    <submittedName>
        <fullName evidence="6">Alanine aminotransferase 2-like</fullName>
    </submittedName>
</protein>
<dbReference type="OrthoDB" id="6419693at2759"/>
<dbReference type="PANTHER" id="PTHR11751">
    <property type="entry name" value="ALANINE AMINOTRANSFERASE"/>
    <property type="match status" value="1"/>
</dbReference>
<comment type="caution">
    <text evidence="6">The sequence shown here is derived from an EMBL/GenBank/DDBJ whole genome shotgun (WGS) entry which is preliminary data.</text>
</comment>
<evidence type="ECO:0000256" key="5">
    <source>
        <dbReference type="ARBA" id="ARBA00022898"/>
    </source>
</evidence>
<keyword evidence="5" id="KW-0663">Pyridoxal phosphate</keyword>
<evidence type="ECO:0000313" key="6">
    <source>
        <dbReference type="EMBL" id="GBO32827.1"/>
    </source>
</evidence>
<evidence type="ECO:0000256" key="4">
    <source>
        <dbReference type="ARBA" id="ARBA00022679"/>
    </source>
</evidence>
<keyword evidence="4 6" id="KW-0808">Transferase</keyword>
<evidence type="ECO:0000256" key="2">
    <source>
        <dbReference type="ARBA" id="ARBA00011738"/>
    </source>
</evidence>
<name>A0A4Y2W9Z3_ARAVE</name>
<organism evidence="6 7">
    <name type="scientific">Araneus ventricosus</name>
    <name type="common">Orbweaver spider</name>
    <name type="synonym">Epeira ventricosa</name>
    <dbReference type="NCBI Taxonomy" id="182803"/>
    <lineage>
        <taxon>Eukaryota</taxon>
        <taxon>Metazoa</taxon>
        <taxon>Ecdysozoa</taxon>
        <taxon>Arthropoda</taxon>
        <taxon>Chelicerata</taxon>
        <taxon>Arachnida</taxon>
        <taxon>Araneae</taxon>
        <taxon>Araneomorphae</taxon>
        <taxon>Entelegynae</taxon>
        <taxon>Araneoidea</taxon>
        <taxon>Araneidae</taxon>
        <taxon>Araneus</taxon>
    </lineage>
</organism>
<reference evidence="6 7" key="1">
    <citation type="journal article" date="2019" name="Sci. Rep.">
        <title>Orb-weaving spider Araneus ventricosus genome elucidates the spidroin gene catalogue.</title>
        <authorList>
            <person name="Kono N."/>
            <person name="Nakamura H."/>
            <person name="Ohtoshi R."/>
            <person name="Moran D.A.P."/>
            <person name="Shinohara A."/>
            <person name="Yoshida Y."/>
            <person name="Fujiwara M."/>
            <person name="Mori M."/>
            <person name="Tomita M."/>
            <person name="Arakawa K."/>
        </authorList>
    </citation>
    <scope>NUCLEOTIDE SEQUENCE [LARGE SCALE GENOMIC DNA]</scope>
</reference>
<sequence length="109" mass="11952">MYCIVNPPQEGEPSYDLFIKEKTAILQSLKKRALLVEETFNGMKGIKCNAVAGGMYAFPRLALPEKAIEKAKSLGQAPDFFYAMQLLESTGIFVVPGSGFGQVPGTYHF</sequence>
<gene>
    <name evidence="6" type="primary">gpt2l_3</name>
    <name evidence="6" type="ORF">AVEN_169620_1</name>
</gene>
<dbReference type="SUPFAM" id="SSF53383">
    <property type="entry name" value="PLP-dependent transferases"/>
    <property type="match status" value="1"/>
</dbReference>
<dbReference type="EMBL" id="BGPR01056316">
    <property type="protein sequence ID" value="GBO32827.1"/>
    <property type="molecule type" value="Genomic_DNA"/>
</dbReference>
<feature type="non-terminal residue" evidence="6">
    <location>
        <position position="109"/>
    </location>
</feature>
<dbReference type="InterPro" id="IPR045088">
    <property type="entry name" value="ALAT1/2-like"/>
</dbReference>
<dbReference type="AlphaFoldDB" id="A0A4Y2W9Z3"/>